<dbReference type="PANTHER" id="PTHR46580">
    <property type="entry name" value="SENSOR KINASE-RELATED"/>
    <property type="match status" value="1"/>
</dbReference>
<dbReference type="SUPFAM" id="SSF50370">
    <property type="entry name" value="Ricin B-like lectins"/>
    <property type="match status" value="1"/>
</dbReference>
<dbReference type="AlphaFoldDB" id="A0A069PKD0"/>
<dbReference type="InterPro" id="IPR013517">
    <property type="entry name" value="FG-GAP"/>
</dbReference>
<organism evidence="3 4">
    <name type="scientific">Caballeronia glathei</name>
    <dbReference type="NCBI Taxonomy" id="60547"/>
    <lineage>
        <taxon>Bacteria</taxon>
        <taxon>Pseudomonadati</taxon>
        <taxon>Pseudomonadota</taxon>
        <taxon>Betaproteobacteria</taxon>
        <taxon>Burkholderiales</taxon>
        <taxon>Burkholderiaceae</taxon>
        <taxon>Caballeronia</taxon>
    </lineage>
</organism>
<protein>
    <submittedName>
        <fullName evidence="3">Uncharacterized protein</fullName>
    </submittedName>
</protein>
<evidence type="ECO:0000256" key="1">
    <source>
        <dbReference type="ARBA" id="ARBA00022729"/>
    </source>
</evidence>
<name>A0A069PKD0_9BURK</name>
<sequence length="802" mass="85355">MRTGKWRSIAARLTVPLTVALSFALALAPHPAYAAGTAADTAANCRAGTLVTVVAHLDDDLLFVDPGISEKLDAGWCITTVHLIGGANGAKFDYVLLRETGTRLAYSRIAGVANEWTESTVTFAGKPVHALVLKHQPRVRLLELRLPGGAVRGGKVPLGLLWDRGETLATYPMNADGTGATRYDRASLAATLRAILTPATEIYTLNPDTVPFIEHPDHIYAARITRVVAQSLGRDLPIAYHLTYPAASLPKNLSAAETLRKRDAVGSYFAIDGGDAGHVFGEYQWDGNWIARRYAQTARASDAGPAFRPRATRLVNEHSSQCLASGGSAGRSPRLAACSGSAAQDWIWQPLDATPGDKNAAQLVDAATRLCVAERDGGLVEEACRGADAAQRWTPWDFGLVYTPLGHCLGAKDGAVSIAGCSRLTAEYRWAISPESQWTDARQQGALYGDVKGEGRDSAVYVQRRKDGPGFNVWVAAMSRFENAAPWYLNAVPFDPHAPSPTCRADTLCFDSARFLVADFDGDGLADLMVIAPRNGGTAFWLLKSSGTRFEAPRLWYQTTSAWTPAATQQYVAADFDGDGRADVMLAQKRDGHGLNLWVLSARDTGGNPPALWLQAPSLGAGARFLAARAAGSARPGLFAIDGANGALAVVPLANTGSAFSIAGPPAVYPQFQRAFVKVTAGDLHSDGIDDLVVLQPRGESAGIDVWTIQGGKSAGAAIRVATLAGTSYADTLPALVRRDDRPTLMLFRRANAPLGDFYFTGGAPSLSGYVFDSPSRLGAVQIWGDLPGLFSEALWLEVLAQ</sequence>
<evidence type="ECO:0000313" key="3">
    <source>
        <dbReference type="EMBL" id="KDR40404.1"/>
    </source>
</evidence>
<dbReference type="EMBL" id="JFHC01000041">
    <property type="protein sequence ID" value="KDR40404.1"/>
    <property type="molecule type" value="Genomic_DNA"/>
</dbReference>
<dbReference type="STRING" id="60547.GCA_000751215_02783"/>
<evidence type="ECO:0000313" key="4">
    <source>
        <dbReference type="Proteomes" id="UP000027466"/>
    </source>
</evidence>
<keyword evidence="4" id="KW-1185">Reference proteome</keyword>
<accession>A0A069PKD0</accession>
<feature type="signal peptide" evidence="2">
    <location>
        <begin position="1"/>
        <end position="34"/>
    </location>
</feature>
<reference evidence="3 4" key="1">
    <citation type="submission" date="2014-03" db="EMBL/GenBank/DDBJ databases">
        <title>Draft Genome Sequences of Four Burkholderia Strains.</title>
        <authorList>
            <person name="Liu X.Y."/>
            <person name="Li C.X."/>
            <person name="Xu J.H."/>
        </authorList>
    </citation>
    <scope>NUCLEOTIDE SEQUENCE [LARGE SCALE GENOMIC DNA]</scope>
    <source>
        <strain evidence="3 4">DSM 50014</strain>
    </source>
</reference>
<dbReference type="Gene3D" id="3.40.50.10320">
    <property type="entry name" value="LmbE-like"/>
    <property type="match status" value="1"/>
</dbReference>
<dbReference type="InterPro" id="IPR035992">
    <property type="entry name" value="Ricin_B-like_lectins"/>
</dbReference>
<dbReference type="Pfam" id="PF13517">
    <property type="entry name" value="FG-GAP_3"/>
    <property type="match status" value="1"/>
</dbReference>
<comment type="caution">
    <text evidence="3">The sequence shown here is derived from an EMBL/GenBank/DDBJ whole genome shotgun (WGS) entry which is preliminary data.</text>
</comment>
<dbReference type="Gene3D" id="2.130.10.130">
    <property type="entry name" value="Integrin alpha, N-terminal"/>
    <property type="match status" value="1"/>
</dbReference>
<proteinExistence type="predicted"/>
<dbReference type="InterPro" id="IPR028994">
    <property type="entry name" value="Integrin_alpha_N"/>
</dbReference>
<dbReference type="Proteomes" id="UP000027466">
    <property type="component" value="Unassembled WGS sequence"/>
</dbReference>
<dbReference type="PROSITE" id="PS50231">
    <property type="entry name" value="RICIN_B_LECTIN"/>
    <property type="match status" value="1"/>
</dbReference>
<dbReference type="RefSeq" id="WP_051672751.1">
    <property type="nucleotide sequence ID" value="NZ_CADFFX010000016.1"/>
</dbReference>
<evidence type="ECO:0000256" key="2">
    <source>
        <dbReference type="SAM" id="SignalP"/>
    </source>
</evidence>
<keyword evidence="1 2" id="KW-0732">Signal</keyword>
<dbReference type="InterPro" id="IPR024078">
    <property type="entry name" value="LmbE-like_dom_sf"/>
</dbReference>
<dbReference type="SUPFAM" id="SSF69318">
    <property type="entry name" value="Integrin alpha N-terminal domain"/>
    <property type="match status" value="1"/>
</dbReference>
<feature type="chain" id="PRO_5007372193" evidence="2">
    <location>
        <begin position="35"/>
        <end position="802"/>
    </location>
</feature>
<dbReference type="CDD" id="cd23415">
    <property type="entry name" value="beta-trefoil_Ricin_AH"/>
    <property type="match status" value="1"/>
</dbReference>
<gene>
    <name evidence="3" type="ORF">BG61_25985</name>
</gene>